<dbReference type="EMBL" id="JBHMEW010000048">
    <property type="protein sequence ID" value="MFB9211434.1"/>
    <property type="molecule type" value="Genomic_DNA"/>
</dbReference>
<proteinExistence type="predicted"/>
<dbReference type="Proteomes" id="UP001589654">
    <property type="component" value="Unassembled WGS sequence"/>
</dbReference>
<dbReference type="SUPFAM" id="SSF88713">
    <property type="entry name" value="Glycoside hydrolase/deacetylase"/>
    <property type="match status" value="1"/>
</dbReference>
<dbReference type="InterPro" id="IPR002509">
    <property type="entry name" value="NODB_dom"/>
</dbReference>
<organism evidence="4 5">
    <name type="scientific">Echinicola jeungdonensis</name>
    <dbReference type="NCBI Taxonomy" id="709343"/>
    <lineage>
        <taxon>Bacteria</taxon>
        <taxon>Pseudomonadati</taxon>
        <taxon>Bacteroidota</taxon>
        <taxon>Cytophagia</taxon>
        <taxon>Cytophagales</taxon>
        <taxon>Cyclobacteriaceae</taxon>
        <taxon>Echinicola</taxon>
    </lineage>
</organism>
<dbReference type="PANTHER" id="PTHR10587:SF133">
    <property type="entry name" value="CHITIN DEACETYLASE 1-RELATED"/>
    <property type="match status" value="1"/>
</dbReference>
<evidence type="ECO:0000256" key="1">
    <source>
        <dbReference type="ARBA" id="ARBA00022723"/>
    </source>
</evidence>
<dbReference type="PANTHER" id="PTHR10587">
    <property type="entry name" value="GLYCOSYL TRANSFERASE-RELATED"/>
    <property type="match status" value="1"/>
</dbReference>
<accession>A0ABV5J3M7</accession>
<dbReference type="InterPro" id="IPR011330">
    <property type="entry name" value="Glyco_hydro/deAcase_b/a-brl"/>
</dbReference>
<keyword evidence="2 4" id="KW-0378">Hydrolase</keyword>
<feature type="domain" description="NodB homology" evidence="3">
    <location>
        <begin position="26"/>
        <end position="206"/>
    </location>
</feature>
<dbReference type="Pfam" id="PF01522">
    <property type="entry name" value="Polysacc_deac_1"/>
    <property type="match status" value="1"/>
</dbReference>
<keyword evidence="1" id="KW-0479">Metal-binding</keyword>
<dbReference type="EC" id="3.-.-.-" evidence="4"/>
<sequence length="208" mass="24433">MVIHHVPKVVRWMYPDLIWHKSREEKQVYITFDDGPVPGVTDFVLEELGKRGMKATFFMVGDNVAKFPELAREVFHQGHQIGNHTFNHIKGTKVNLRDYWDNVGKCQEIIEQELGMKPYLFRPPYGRMRKSQRKQTKEFFDIIMWDVLSGDYDPSQPAEICLQKTLNYVRNGSIIVFHDQLKTKNIIRKVLPEFLDYLGSQGYRTGKL</sequence>
<evidence type="ECO:0000313" key="5">
    <source>
        <dbReference type="Proteomes" id="UP001589654"/>
    </source>
</evidence>
<dbReference type="InterPro" id="IPR050248">
    <property type="entry name" value="Polysacc_deacetylase_ArnD"/>
</dbReference>
<evidence type="ECO:0000313" key="4">
    <source>
        <dbReference type="EMBL" id="MFB9211434.1"/>
    </source>
</evidence>
<evidence type="ECO:0000256" key="2">
    <source>
        <dbReference type="ARBA" id="ARBA00022801"/>
    </source>
</evidence>
<keyword evidence="5" id="KW-1185">Reference proteome</keyword>
<reference evidence="4 5" key="1">
    <citation type="submission" date="2024-09" db="EMBL/GenBank/DDBJ databases">
        <authorList>
            <person name="Sun Q."/>
            <person name="Mori K."/>
        </authorList>
    </citation>
    <scope>NUCLEOTIDE SEQUENCE [LARGE SCALE GENOMIC DNA]</scope>
    <source>
        <strain evidence="4 5">CECT 7682</strain>
    </source>
</reference>
<dbReference type="GO" id="GO:0016787">
    <property type="term" value="F:hydrolase activity"/>
    <property type="evidence" value="ECO:0007669"/>
    <property type="project" value="UniProtKB-KW"/>
</dbReference>
<dbReference type="RefSeq" id="WP_290246601.1">
    <property type="nucleotide sequence ID" value="NZ_JAUFQT010000001.1"/>
</dbReference>
<dbReference type="Gene3D" id="3.20.20.370">
    <property type="entry name" value="Glycoside hydrolase/deacetylase"/>
    <property type="match status" value="1"/>
</dbReference>
<evidence type="ECO:0000259" key="3">
    <source>
        <dbReference type="PROSITE" id="PS51677"/>
    </source>
</evidence>
<gene>
    <name evidence="4" type="ORF">ACFFUR_06430</name>
</gene>
<dbReference type="CDD" id="cd10917">
    <property type="entry name" value="CE4_NodB_like_6s_7s"/>
    <property type="match status" value="1"/>
</dbReference>
<name>A0ABV5J3M7_9BACT</name>
<comment type="caution">
    <text evidence="4">The sequence shown here is derived from an EMBL/GenBank/DDBJ whole genome shotgun (WGS) entry which is preliminary data.</text>
</comment>
<dbReference type="PROSITE" id="PS51677">
    <property type="entry name" value="NODB"/>
    <property type="match status" value="1"/>
</dbReference>
<protein>
    <submittedName>
        <fullName evidence="4">Polysaccharide deacetylase family protein</fullName>
        <ecNumber evidence="4">3.-.-.-</ecNumber>
    </submittedName>
</protein>